<dbReference type="EMBL" id="CAGS01000145">
    <property type="protein sequence ID" value="CCF83425.1"/>
    <property type="molecule type" value="Genomic_DNA"/>
</dbReference>
<dbReference type="AlphaFoldDB" id="I4EFG3"/>
<gene>
    <name evidence="1" type="ORF">NITHO_2290003</name>
</gene>
<keyword evidence="2" id="KW-1185">Reference proteome</keyword>
<dbReference type="Proteomes" id="UP000004221">
    <property type="component" value="Unassembled WGS sequence"/>
</dbReference>
<comment type="caution">
    <text evidence="1">The sequence shown here is derived from an EMBL/GenBank/DDBJ whole genome shotgun (WGS) entry which is preliminary data.</text>
</comment>
<protein>
    <submittedName>
        <fullName evidence="1">Uncharacterized protein</fullName>
    </submittedName>
</protein>
<organism evidence="1 2">
    <name type="scientific">Nitrolancea hollandica Lb</name>
    <dbReference type="NCBI Taxonomy" id="1129897"/>
    <lineage>
        <taxon>Bacteria</taxon>
        <taxon>Pseudomonadati</taxon>
        <taxon>Thermomicrobiota</taxon>
        <taxon>Thermomicrobia</taxon>
        <taxon>Sphaerobacterales</taxon>
        <taxon>Sphaerobacterineae</taxon>
        <taxon>Sphaerobacteraceae</taxon>
        <taxon>Nitrolancea</taxon>
    </lineage>
</organism>
<accession>I4EFG3</accession>
<sequence>MASRGAASSAPTGSWVVRWRMRSRPAQLLSRAASPQLTTVGALLAAPWLLAAPLSVSTPFALQNPYPLFVPRDSYTPWGYNGSQERHRLAPRGDTTIWTNQPATCPRRARLVRIRNGS</sequence>
<evidence type="ECO:0000313" key="1">
    <source>
        <dbReference type="EMBL" id="CCF83425.1"/>
    </source>
</evidence>
<name>I4EFG3_9BACT</name>
<evidence type="ECO:0000313" key="2">
    <source>
        <dbReference type="Proteomes" id="UP000004221"/>
    </source>
</evidence>
<reference evidence="1 2" key="1">
    <citation type="journal article" date="2012" name="ISME J.">
        <title>Nitrification expanded: discovery, physiology and genomics of a nitrite-oxidizing bacterium from the phylum Chloroflexi.</title>
        <authorList>
            <person name="Sorokin D.Y."/>
            <person name="Lucker S."/>
            <person name="Vejmelkova D."/>
            <person name="Kostrikina N.A."/>
            <person name="Kleerebezem R."/>
            <person name="Rijpstra W.I."/>
            <person name="Damste J.S."/>
            <person name="Le Paslier D."/>
            <person name="Muyzer G."/>
            <person name="Wagner M."/>
            <person name="van Loosdrecht M.C."/>
            <person name="Daims H."/>
        </authorList>
    </citation>
    <scope>NUCLEOTIDE SEQUENCE [LARGE SCALE GENOMIC DNA]</scope>
    <source>
        <strain evidence="2">none</strain>
    </source>
</reference>
<proteinExistence type="predicted"/>